<gene>
    <name evidence="3" type="ORF">B0T16DRAFT_454314</name>
</gene>
<dbReference type="GO" id="GO:0005829">
    <property type="term" value="C:cytosol"/>
    <property type="evidence" value="ECO:0007669"/>
    <property type="project" value="TreeGrafter"/>
</dbReference>
<protein>
    <recommendedName>
        <fullName evidence="5">Ubiquitin interaction motif protein</fullName>
    </recommendedName>
</protein>
<dbReference type="GO" id="GO:0005634">
    <property type="term" value="C:nucleus"/>
    <property type="evidence" value="ECO:0007669"/>
    <property type="project" value="TreeGrafter"/>
</dbReference>
<dbReference type="InterPro" id="IPR055335">
    <property type="entry name" value="Ucp6/RUP1"/>
</dbReference>
<keyword evidence="4" id="KW-1185">Reference proteome</keyword>
<evidence type="ECO:0000256" key="1">
    <source>
        <dbReference type="SAM" id="Coils"/>
    </source>
</evidence>
<organism evidence="3 4">
    <name type="scientific">Cercophora newfieldiana</name>
    <dbReference type="NCBI Taxonomy" id="92897"/>
    <lineage>
        <taxon>Eukaryota</taxon>
        <taxon>Fungi</taxon>
        <taxon>Dikarya</taxon>
        <taxon>Ascomycota</taxon>
        <taxon>Pezizomycotina</taxon>
        <taxon>Sordariomycetes</taxon>
        <taxon>Sordariomycetidae</taxon>
        <taxon>Sordariales</taxon>
        <taxon>Lasiosphaeriaceae</taxon>
        <taxon>Cercophora</taxon>
    </lineage>
</organism>
<evidence type="ECO:0000256" key="2">
    <source>
        <dbReference type="SAM" id="MobiDB-lite"/>
    </source>
</evidence>
<dbReference type="Proteomes" id="UP001174936">
    <property type="component" value="Unassembled WGS sequence"/>
</dbReference>
<reference evidence="3" key="1">
    <citation type="submission" date="2023-06" db="EMBL/GenBank/DDBJ databases">
        <title>Genome-scale phylogeny and comparative genomics of the fungal order Sordariales.</title>
        <authorList>
            <consortium name="Lawrence Berkeley National Laboratory"/>
            <person name="Hensen N."/>
            <person name="Bonometti L."/>
            <person name="Westerberg I."/>
            <person name="Brannstrom I.O."/>
            <person name="Guillou S."/>
            <person name="Cros-Aarteil S."/>
            <person name="Calhoun S."/>
            <person name="Haridas S."/>
            <person name="Kuo A."/>
            <person name="Mondo S."/>
            <person name="Pangilinan J."/>
            <person name="Riley R."/>
            <person name="Labutti K."/>
            <person name="Andreopoulos B."/>
            <person name="Lipzen A."/>
            <person name="Chen C."/>
            <person name="Yanf M."/>
            <person name="Daum C."/>
            <person name="Ng V."/>
            <person name="Clum A."/>
            <person name="Steindorff A."/>
            <person name="Ohm R."/>
            <person name="Martin F."/>
            <person name="Silar P."/>
            <person name="Natvig D."/>
            <person name="Lalanne C."/>
            <person name="Gautier V."/>
            <person name="Ament-Velasquez S.L."/>
            <person name="Kruys A."/>
            <person name="Hutchinson M.I."/>
            <person name="Powell A.J."/>
            <person name="Barry K."/>
            <person name="Miller A.N."/>
            <person name="Grigoriev I.V."/>
            <person name="Debuchy R."/>
            <person name="Gladieux P."/>
            <person name="Thoren M.H."/>
            <person name="Johannesson H."/>
        </authorList>
    </citation>
    <scope>NUCLEOTIDE SEQUENCE</scope>
    <source>
        <strain evidence="3">SMH2532-1</strain>
    </source>
</reference>
<feature type="coiled-coil region" evidence="1">
    <location>
        <begin position="554"/>
        <end position="581"/>
    </location>
</feature>
<comment type="caution">
    <text evidence="3">The sequence shown here is derived from an EMBL/GenBank/DDBJ whole genome shotgun (WGS) entry which is preliminary data.</text>
</comment>
<sequence length="859" mass="96021">MAQPSEGDIETVMSITGLGDRALVASALKAKNNNVEAVVNGYYDNPERFGKEFSWDEGVFGSSREGDVASMNNSANPSFVVHAPDNSQVIYGSDPGYYGHMAPSRPPSRANTRSPIGRLVDMTTSEFEGAAPNNKHEEDALLQQAINESLHSNSPQGLPPPPPQQSGVTPGADTEKYFGPANRGEYKADEWAMVPSKGRNPDPAACARKRASDTPAFLRCREEGWGNNHRIGAILMILHTIPAARNALLRTGVRPDYGYGSSSEWWKGAVILPPDQVALKESLKESQATDVWSSDEVHLYPPWTDELHRLVAFLDNTERSYGTADILAESRFALLEASGDKERDFFQELNRDASLEGAVFRTYLDEVSITDSSTTTKESDFAILDSEFPKEHLAMAETLYNIWDMLFYTHTSGSSDDAETTMMATITKPAEVLTFRIATHALPTSIEIPETFYLDRYLSGRIEEMKQIQVEQSAIHIAYQKSGELEQRLTQWVDPTNGKSWDRRVLNKAGIKRCQERITQIKNSARWRNHEEARERGEDAEYYLPDHEKDPDMVSEEANVVAHYEAQIRRLEANLTRINQVMSEEVLPQRKALESLSRHVSSLLTALSDDPKWNPTHKYTLRGVVSQPTKVFVRKRETSLMEMEESAAPTEQWWKLSCEPENDYIVASEATTFDAVVREACGAGSKPILIYATDKAMDEAPEPLPDALKTFVKFDNRHFKMEQAQAEAEAEQPNPLDEMSYLSTLRAAGLHLKKKRSTDSMDSMATNQASAGDIDEDMQDVTQFQFDDDTFGNDGTLGHEDVHELVDISVADGSLSEQQIPLLRRDSPPPQEMQERANMPLIRRPLSGIFEPGTDMGNI</sequence>
<keyword evidence="1" id="KW-0175">Coiled coil</keyword>
<evidence type="ECO:0000313" key="3">
    <source>
        <dbReference type="EMBL" id="KAK0651899.1"/>
    </source>
</evidence>
<feature type="region of interest" description="Disordered" evidence="2">
    <location>
        <begin position="150"/>
        <end position="208"/>
    </location>
</feature>
<dbReference type="AlphaFoldDB" id="A0AA39YFW8"/>
<evidence type="ECO:0000313" key="4">
    <source>
        <dbReference type="Proteomes" id="UP001174936"/>
    </source>
</evidence>
<accession>A0AA39YFW8</accession>
<dbReference type="PANTHER" id="PTHR39597">
    <property type="entry name" value="UBA DOMAIN-CONTAINING PROTEIN RUP1"/>
    <property type="match status" value="1"/>
</dbReference>
<proteinExistence type="predicted"/>
<feature type="region of interest" description="Disordered" evidence="2">
    <location>
        <begin position="753"/>
        <end position="777"/>
    </location>
</feature>
<name>A0AA39YFW8_9PEZI</name>
<dbReference type="EMBL" id="JAULSV010000002">
    <property type="protein sequence ID" value="KAK0651899.1"/>
    <property type="molecule type" value="Genomic_DNA"/>
</dbReference>
<dbReference type="PANTHER" id="PTHR39597:SF1">
    <property type="entry name" value="UBA DOMAIN-CONTAINING PROTEIN RUP1"/>
    <property type="match status" value="1"/>
</dbReference>
<feature type="compositionally biased region" description="Polar residues" evidence="2">
    <location>
        <begin position="760"/>
        <end position="770"/>
    </location>
</feature>
<evidence type="ECO:0008006" key="5">
    <source>
        <dbReference type="Google" id="ProtNLM"/>
    </source>
</evidence>
<dbReference type="GO" id="GO:0016579">
    <property type="term" value="P:protein deubiquitination"/>
    <property type="evidence" value="ECO:0007669"/>
    <property type="project" value="TreeGrafter"/>
</dbReference>